<gene>
    <name evidence="1" type="ORF">I532_17878</name>
</gene>
<dbReference type="AlphaFoldDB" id="M8DDI5"/>
<reference evidence="1 2" key="1">
    <citation type="submission" date="2013-03" db="EMBL/GenBank/DDBJ databases">
        <title>Assembly of a new bacterial strain Brevibacillus borstelensis AK1.</title>
        <authorList>
            <person name="Rajan I."/>
            <person name="PoliReddy D."/>
            <person name="Sugumar T."/>
            <person name="Rathinam K."/>
            <person name="Alqarawi S."/>
            <person name="Khalil A.B."/>
            <person name="Sivakumar N."/>
        </authorList>
    </citation>
    <scope>NUCLEOTIDE SEQUENCE [LARGE SCALE GENOMIC DNA]</scope>
    <source>
        <strain evidence="1 2">AK1</strain>
    </source>
</reference>
<dbReference type="Proteomes" id="UP000012081">
    <property type="component" value="Unassembled WGS sequence"/>
</dbReference>
<evidence type="ECO:0000313" key="1">
    <source>
        <dbReference type="EMBL" id="EMT51447.1"/>
    </source>
</evidence>
<proteinExistence type="predicted"/>
<evidence type="ECO:0000313" key="2">
    <source>
        <dbReference type="Proteomes" id="UP000012081"/>
    </source>
</evidence>
<comment type="caution">
    <text evidence="1">The sequence shown here is derived from an EMBL/GenBank/DDBJ whole genome shotgun (WGS) entry which is preliminary data.</text>
</comment>
<accession>M8DDI5</accession>
<dbReference type="EMBL" id="APBN01000008">
    <property type="protein sequence ID" value="EMT51447.1"/>
    <property type="molecule type" value="Genomic_DNA"/>
</dbReference>
<dbReference type="PATRIC" id="fig|1300222.3.peg.3747"/>
<name>M8DDI5_9BACL</name>
<organism evidence="1 2">
    <name type="scientific">Brevibacillus borstelensis AK1</name>
    <dbReference type="NCBI Taxonomy" id="1300222"/>
    <lineage>
        <taxon>Bacteria</taxon>
        <taxon>Bacillati</taxon>
        <taxon>Bacillota</taxon>
        <taxon>Bacilli</taxon>
        <taxon>Bacillales</taxon>
        <taxon>Paenibacillaceae</taxon>
        <taxon>Brevibacillus</taxon>
    </lineage>
</organism>
<sequence>MSRQEKRSGKDREVCFFFPSGSRLASDLPQVSYRVHSRKLTRKGAPIKRSINKAVRGRRRSSMIVS</sequence>
<keyword evidence="2" id="KW-1185">Reference proteome</keyword>
<dbReference type="STRING" id="1300222.I532_17878"/>
<protein>
    <submittedName>
        <fullName evidence="1">Uncharacterized protein</fullName>
    </submittedName>
</protein>